<name>A0A0C3JBK6_PISTI</name>
<dbReference type="EMBL" id="KN831963">
    <property type="protein sequence ID" value="KIO06468.1"/>
    <property type="molecule type" value="Genomic_DNA"/>
</dbReference>
<feature type="region of interest" description="Disordered" evidence="1">
    <location>
        <begin position="1"/>
        <end position="136"/>
    </location>
</feature>
<dbReference type="HOGENOM" id="CLU_089716_0_0_1"/>
<dbReference type="AlphaFoldDB" id="A0A0C3JBK6"/>
<keyword evidence="3" id="KW-1185">Reference proteome</keyword>
<protein>
    <submittedName>
        <fullName evidence="2">Uncharacterized protein</fullName>
    </submittedName>
</protein>
<evidence type="ECO:0000313" key="2">
    <source>
        <dbReference type="EMBL" id="KIO06468.1"/>
    </source>
</evidence>
<dbReference type="STRING" id="870435.A0A0C3JBK6"/>
<feature type="compositionally biased region" description="Polar residues" evidence="1">
    <location>
        <begin position="84"/>
        <end position="96"/>
    </location>
</feature>
<dbReference type="Proteomes" id="UP000054217">
    <property type="component" value="Unassembled WGS sequence"/>
</dbReference>
<dbReference type="OrthoDB" id="3058872at2759"/>
<reference evidence="3" key="2">
    <citation type="submission" date="2015-01" db="EMBL/GenBank/DDBJ databases">
        <title>Evolutionary Origins and Diversification of the Mycorrhizal Mutualists.</title>
        <authorList>
            <consortium name="DOE Joint Genome Institute"/>
            <consortium name="Mycorrhizal Genomics Consortium"/>
            <person name="Kohler A."/>
            <person name="Kuo A."/>
            <person name="Nagy L.G."/>
            <person name="Floudas D."/>
            <person name="Copeland A."/>
            <person name="Barry K.W."/>
            <person name="Cichocki N."/>
            <person name="Veneault-Fourrey C."/>
            <person name="LaButti K."/>
            <person name="Lindquist E.A."/>
            <person name="Lipzen A."/>
            <person name="Lundell T."/>
            <person name="Morin E."/>
            <person name="Murat C."/>
            <person name="Riley R."/>
            <person name="Ohm R."/>
            <person name="Sun H."/>
            <person name="Tunlid A."/>
            <person name="Henrissat B."/>
            <person name="Grigoriev I.V."/>
            <person name="Hibbett D.S."/>
            <person name="Martin F."/>
        </authorList>
    </citation>
    <scope>NUCLEOTIDE SEQUENCE [LARGE SCALE GENOMIC DNA]</scope>
    <source>
        <strain evidence="3">Marx 270</strain>
    </source>
</reference>
<sequence>PMPPPAAMPVRQRQISTDSKDSTKKKHAIFSMFRTKSGSKQYENPAPSPPARTSTDQQRSHTDPPAAVSSSQRPAKDLKERPHTQQAAAPSTSSHANGGALHAQPRSKSRSPNPVTAPPVKPSTRDRKESGSNLLTPFKFLTMNSKRNRTMSAASLDVCDGNTATNTVVGSPAQSTVSHAPFPPIAPPPVRDPMIATTEW</sequence>
<proteinExistence type="predicted"/>
<organism evidence="2 3">
    <name type="scientific">Pisolithus tinctorius Marx 270</name>
    <dbReference type="NCBI Taxonomy" id="870435"/>
    <lineage>
        <taxon>Eukaryota</taxon>
        <taxon>Fungi</taxon>
        <taxon>Dikarya</taxon>
        <taxon>Basidiomycota</taxon>
        <taxon>Agaricomycotina</taxon>
        <taxon>Agaricomycetes</taxon>
        <taxon>Agaricomycetidae</taxon>
        <taxon>Boletales</taxon>
        <taxon>Sclerodermatineae</taxon>
        <taxon>Pisolithaceae</taxon>
        <taxon>Pisolithus</taxon>
    </lineage>
</organism>
<feature type="compositionally biased region" description="Basic and acidic residues" evidence="1">
    <location>
        <begin position="74"/>
        <end position="83"/>
    </location>
</feature>
<gene>
    <name evidence="2" type="ORF">M404DRAFT_73225</name>
</gene>
<accession>A0A0C3JBK6</accession>
<dbReference type="InParanoid" id="A0A0C3JBK6"/>
<evidence type="ECO:0000313" key="3">
    <source>
        <dbReference type="Proteomes" id="UP000054217"/>
    </source>
</evidence>
<feature type="non-terminal residue" evidence="2">
    <location>
        <position position="200"/>
    </location>
</feature>
<feature type="non-terminal residue" evidence="2">
    <location>
        <position position="1"/>
    </location>
</feature>
<evidence type="ECO:0000256" key="1">
    <source>
        <dbReference type="SAM" id="MobiDB-lite"/>
    </source>
</evidence>
<feature type="region of interest" description="Disordered" evidence="1">
    <location>
        <begin position="171"/>
        <end position="192"/>
    </location>
</feature>
<feature type="compositionally biased region" description="Pro residues" evidence="1">
    <location>
        <begin position="181"/>
        <end position="191"/>
    </location>
</feature>
<reference evidence="2 3" key="1">
    <citation type="submission" date="2014-04" db="EMBL/GenBank/DDBJ databases">
        <authorList>
            <consortium name="DOE Joint Genome Institute"/>
            <person name="Kuo A."/>
            <person name="Kohler A."/>
            <person name="Costa M.D."/>
            <person name="Nagy L.G."/>
            <person name="Floudas D."/>
            <person name="Copeland A."/>
            <person name="Barry K.W."/>
            <person name="Cichocki N."/>
            <person name="Veneault-Fourrey C."/>
            <person name="LaButti K."/>
            <person name="Lindquist E.A."/>
            <person name="Lipzen A."/>
            <person name="Lundell T."/>
            <person name="Morin E."/>
            <person name="Murat C."/>
            <person name="Sun H."/>
            <person name="Tunlid A."/>
            <person name="Henrissat B."/>
            <person name="Grigoriev I.V."/>
            <person name="Hibbett D.S."/>
            <person name="Martin F."/>
            <person name="Nordberg H.P."/>
            <person name="Cantor M.N."/>
            <person name="Hua S.X."/>
        </authorList>
    </citation>
    <scope>NUCLEOTIDE SEQUENCE [LARGE SCALE GENOMIC DNA]</scope>
    <source>
        <strain evidence="2 3">Marx 270</strain>
    </source>
</reference>